<reference evidence="4 5" key="1">
    <citation type="submission" date="2024-06" db="EMBL/GenBank/DDBJ databases">
        <title>A chromosome-level genome assembly of beet webworm, Loxostege sticticalis.</title>
        <authorList>
            <person name="Zhang Y."/>
        </authorList>
    </citation>
    <scope>NUCLEOTIDE SEQUENCE [LARGE SCALE GENOMIC DNA]</scope>
    <source>
        <strain evidence="4">AQ028</strain>
        <tissue evidence="4">Male pupae</tissue>
    </source>
</reference>
<comment type="caution">
    <text evidence="4">The sequence shown here is derived from an EMBL/GenBank/DDBJ whole genome shotgun (WGS) entry which is preliminary data.</text>
</comment>
<accession>A0ABD0TS38</accession>
<evidence type="ECO:0000313" key="5">
    <source>
        <dbReference type="Proteomes" id="UP001549921"/>
    </source>
</evidence>
<feature type="domain" description="HTH CENPB-type" evidence="3">
    <location>
        <begin position="57"/>
        <end position="132"/>
    </location>
</feature>
<dbReference type="PANTHER" id="PTHR19303">
    <property type="entry name" value="TRANSPOSON"/>
    <property type="match status" value="1"/>
</dbReference>
<feature type="region of interest" description="Disordered" evidence="2">
    <location>
        <begin position="595"/>
        <end position="628"/>
    </location>
</feature>
<dbReference type="InterPro" id="IPR011011">
    <property type="entry name" value="Znf_FYVE_PHD"/>
</dbReference>
<evidence type="ECO:0000256" key="1">
    <source>
        <dbReference type="ARBA" id="ARBA00023125"/>
    </source>
</evidence>
<evidence type="ECO:0000259" key="3">
    <source>
        <dbReference type="PROSITE" id="PS51253"/>
    </source>
</evidence>
<dbReference type="Pfam" id="PF03221">
    <property type="entry name" value="HTH_Tnp_Tc5"/>
    <property type="match status" value="1"/>
</dbReference>
<dbReference type="SUPFAM" id="SSF57903">
    <property type="entry name" value="FYVE/PHD zinc finger"/>
    <property type="match status" value="1"/>
</dbReference>
<feature type="compositionally biased region" description="Basic and acidic residues" evidence="2">
    <location>
        <begin position="595"/>
        <end position="618"/>
    </location>
</feature>
<dbReference type="InterPro" id="IPR036397">
    <property type="entry name" value="RNaseH_sf"/>
</dbReference>
<organism evidence="4 5">
    <name type="scientific">Loxostege sticticalis</name>
    <name type="common">Beet webworm moth</name>
    <dbReference type="NCBI Taxonomy" id="481309"/>
    <lineage>
        <taxon>Eukaryota</taxon>
        <taxon>Metazoa</taxon>
        <taxon>Ecdysozoa</taxon>
        <taxon>Arthropoda</taxon>
        <taxon>Hexapoda</taxon>
        <taxon>Insecta</taxon>
        <taxon>Pterygota</taxon>
        <taxon>Neoptera</taxon>
        <taxon>Endopterygota</taxon>
        <taxon>Lepidoptera</taxon>
        <taxon>Glossata</taxon>
        <taxon>Ditrysia</taxon>
        <taxon>Pyraloidea</taxon>
        <taxon>Crambidae</taxon>
        <taxon>Pyraustinae</taxon>
        <taxon>Loxostege</taxon>
    </lineage>
</organism>
<dbReference type="Gene3D" id="3.30.420.10">
    <property type="entry name" value="Ribonuclease H-like superfamily/Ribonuclease H"/>
    <property type="match status" value="1"/>
</dbReference>
<dbReference type="PROSITE" id="PS51253">
    <property type="entry name" value="HTH_CENPB"/>
    <property type="match status" value="1"/>
</dbReference>
<dbReference type="Proteomes" id="UP001549921">
    <property type="component" value="Unassembled WGS sequence"/>
</dbReference>
<dbReference type="PANTHER" id="PTHR19303:SF74">
    <property type="entry name" value="POGO TRANSPOSABLE ELEMENT WITH KRAB DOMAIN"/>
    <property type="match status" value="1"/>
</dbReference>
<feature type="region of interest" description="Disordered" evidence="2">
    <location>
        <begin position="417"/>
        <end position="490"/>
    </location>
</feature>
<dbReference type="InterPro" id="IPR004875">
    <property type="entry name" value="DDE_SF_endonuclease_dom"/>
</dbReference>
<dbReference type="InterPro" id="IPR013083">
    <property type="entry name" value="Znf_RING/FYVE/PHD"/>
</dbReference>
<dbReference type="InterPro" id="IPR006600">
    <property type="entry name" value="HTH_CenpB_DNA-bd_dom"/>
</dbReference>
<keyword evidence="1" id="KW-0238">DNA-binding</keyword>
<dbReference type="EMBL" id="JBEDNZ010000001">
    <property type="protein sequence ID" value="KAL0852125.1"/>
    <property type="molecule type" value="Genomic_DNA"/>
</dbReference>
<dbReference type="Gene3D" id="3.30.40.10">
    <property type="entry name" value="Zinc/RING finger domain, C3HC4 (zinc finger)"/>
    <property type="match status" value="1"/>
</dbReference>
<proteinExistence type="predicted"/>
<feature type="compositionally biased region" description="Polar residues" evidence="2">
    <location>
        <begin position="431"/>
        <end position="466"/>
    </location>
</feature>
<evidence type="ECO:0000256" key="2">
    <source>
        <dbReference type="SAM" id="MobiDB-lite"/>
    </source>
</evidence>
<evidence type="ECO:0000313" key="4">
    <source>
        <dbReference type="EMBL" id="KAL0852125.1"/>
    </source>
</evidence>
<protein>
    <recommendedName>
        <fullName evidence="3">HTH CENPB-type domain-containing protein</fullName>
    </recommendedName>
</protein>
<dbReference type="InterPro" id="IPR050863">
    <property type="entry name" value="CenT-Element_Derived"/>
</dbReference>
<dbReference type="Pfam" id="PF03184">
    <property type="entry name" value="DDE_1"/>
    <property type="match status" value="1"/>
</dbReference>
<name>A0ABD0TS38_LOXSC</name>
<sequence length="706" mass="80570">MKSHPEGLITLKKCQWASALSDIRGNVRGIREACRHYLVPRSTIQDRLSGRVAEQKRKVGPDPIFGFDGEKKIVDWVIELAKSGISINKYDLLDTVTKLAKELGIDHRFPGGKPGIRWYLSFLKRHPNISIREPEAINKAREAIKESSIRKWFSNLHTFLAERNALDILDDPSRILNADETGVSLSPKTGKVLAPKRYKNVYVVKKGNEKDNITVLIVMTASGQIAPPLVVYPYKRPPKAVADNMPPDWVLGKSETGWMRADTFFEYMSNDFNDWLTEQNVKKPVLFFVDGHKSHMSMPLSKFCEDNDIILYALPPNTTHIFKEALDVDMTQTIKNGFRKCCLYPFDVEQVDFSKCVKDAQIRNAMAAQRTAEKPLTDRHFEITTKVFHLMEENIGKLGINPDIIYQELDRTKAEYFKKRRSKSKTPRTSQDTSTASRSKTPGNSRDTSNMTPKTIHPSTSTPRQTTHSETDFDFKTPSNKPSKDDRPKISEHFSAQDMDHSSIQIPKIAGNQTIPAIESSNNVTGTASKIKVTENILLVSAPKTVATDKDPFQKHLRFPNVITKTKETLTSNKFPSAISSKAWQRYYENKEKAKQDKENQIKKRKLERELKRKEVPPKKKRKKKVEETQSRIKYGSCDLDLICDTEVEGEMNIGCDQCIRWYHLKCTKLNNLSYNQAATAPYECMLCETAQIARRDVLKTYNNTD</sequence>
<dbReference type="GO" id="GO:0003677">
    <property type="term" value="F:DNA binding"/>
    <property type="evidence" value="ECO:0007669"/>
    <property type="project" value="UniProtKB-KW"/>
</dbReference>
<gene>
    <name evidence="4" type="ORF">ABMA28_000362</name>
</gene>
<dbReference type="AlphaFoldDB" id="A0ABD0TS38"/>